<feature type="domain" description="ABC transmembrane type-1" evidence="8">
    <location>
        <begin position="87"/>
        <end position="290"/>
    </location>
</feature>
<name>A0A1T4UXL7_9GAMM</name>
<evidence type="ECO:0000259" key="8">
    <source>
        <dbReference type="PROSITE" id="PS50928"/>
    </source>
</evidence>
<evidence type="ECO:0000313" key="9">
    <source>
        <dbReference type="EMBL" id="SKA57385.1"/>
    </source>
</evidence>
<evidence type="ECO:0000256" key="5">
    <source>
        <dbReference type="ARBA" id="ARBA00022989"/>
    </source>
</evidence>
<dbReference type="AlphaFoldDB" id="A0A1T4UXL7"/>
<dbReference type="SUPFAM" id="SSF161098">
    <property type="entry name" value="MetI-like"/>
    <property type="match status" value="1"/>
</dbReference>
<dbReference type="Proteomes" id="UP000190162">
    <property type="component" value="Unassembled WGS sequence"/>
</dbReference>
<dbReference type="Pfam" id="PF00528">
    <property type="entry name" value="BPD_transp_1"/>
    <property type="match status" value="1"/>
</dbReference>
<evidence type="ECO:0000256" key="6">
    <source>
        <dbReference type="ARBA" id="ARBA00023136"/>
    </source>
</evidence>
<feature type="transmembrane region" description="Helical" evidence="7">
    <location>
        <begin position="122"/>
        <end position="144"/>
    </location>
</feature>
<sequence>MPVPRVRLSPWRLVWIRFRCHKAGLVSAVFILLLVLLCLSAPLIAAWSGNDPFNVNFFARFEPAGSQYWLGADELGRDVFLRLLYGGQVSLMVGLVSAFATAIVGTLVGVCAGYFGGKLDAILMRVADFTLSLPTLPLMIVLAAVDMNKLGLPQSWVQSENASFIRIIIIVALFGWPITARLVRSGTLSVRERDYVKAVVGYGASPWRIMRRHILPNVLSPVIIATTMAVGGVILLESALSFLGLGIQPPTPSWGNMLQNAQEVIWQSPGLAIYPGVAILSTVMAFNFLGDALQDALDPKSIV</sequence>
<comment type="subcellular location">
    <subcellularLocation>
        <location evidence="1 7">Cell membrane</location>
        <topology evidence="1 7">Multi-pass membrane protein</topology>
    </subcellularLocation>
</comment>
<organism evidence="9 10">
    <name type="scientific">Enterovibrio nigricans DSM 22720</name>
    <dbReference type="NCBI Taxonomy" id="1121868"/>
    <lineage>
        <taxon>Bacteria</taxon>
        <taxon>Pseudomonadati</taxon>
        <taxon>Pseudomonadota</taxon>
        <taxon>Gammaproteobacteria</taxon>
        <taxon>Vibrionales</taxon>
        <taxon>Vibrionaceae</taxon>
        <taxon>Enterovibrio</taxon>
    </lineage>
</organism>
<feature type="transmembrane region" description="Helical" evidence="7">
    <location>
        <begin position="91"/>
        <end position="115"/>
    </location>
</feature>
<gene>
    <name evidence="9" type="ORF">SAMN02745132_02750</name>
</gene>
<dbReference type="GO" id="GO:0055085">
    <property type="term" value="P:transmembrane transport"/>
    <property type="evidence" value="ECO:0007669"/>
    <property type="project" value="InterPro"/>
</dbReference>
<evidence type="ECO:0000256" key="7">
    <source>
        <dbReference type="RuleBase" id="RU363032"/>
    </source>
</evidence>
<dbReference type="PANTHER" id="PTHR43386:SF1">
    <property type="entry name" value="D,D-DIPEPTIDE TRANSPORT SYSTEM PERMEASE PROTEIN DDPC-RELATED"/>
    <property type="match status" value="1"/>
</dbReference>
<evidence type="ECO:0000256" key="3">
    <source>
        <dbReference type="ARBA" id="ARBA00022475"/>
    </source>
</evidence>
<evidence type="ECO:0000256" key="4">
    <source>
        <dbReference type="ARBA" id="ARBA00022692"/>
    </source>
</evidence>
<keyword evidence="2 7" id="KW-0813">Transport</keyword>
<comment type="similarity">
    <text evidence="7">Belongs to the binding-protein-dependent transport system permease family.</text>
</comment>
<dbReference type="PANTHER" id="PTHR43386">
    <property type="entry name" value="OLIGOPEPTIDE TRANSPORT SYSTEM PERMEASE PROTEIN APPC"/>
    <property type="match status" value="1"/>
</dbReference>
<keyword evidence="4 7" id="KW-0812">Transmembrane</keyword>
<feature type="transmembrane region" description="Helical" evidence="7">
    <location>
        <begin position="218"/>
        <end position="245"/>
    </location>
</feature>
<dbReference type="Pfam" id="PF12911">
    <property type="entry name" value="OppC_N"/>
    <property type="match status" value="1"/>
</dbReference>
<keyword evidence="10" id="KW-1185">Reference proteome</keyword>
<dbReference type="InterPro" id="IPR050366">
    <property type="entry name" value="BP-dependent_transpt_permease"/>
</dbReference>
<dbReference type="EMBL" id="FUXU01000035">
    <property type="protein sequence ID" value="SKA57385.1"/>
    <property type="molecule type" value="Genomic_DNA"/>
</dbReference>
<keyword evidence="3" id="KW-1003">Cell membrane</keyword>
<evidence type="ECO:0000256" key="2">
    <source>
        <dbReference type="ARBA" id="ARBA00022448"/>
    </source>
</evidence>
<dbReference type="InterPro" id="IPR035906">
    <property type="entry name" value="MetI-like_sf"/>
</dbReference>
<dbReference type="InterPro" id="IPR000515">
    <property type="entry name" value="MetI-like"/>
</dbReference>
<dbReference type="OrthoDB" id="9805884at2"/>
<evidence type="ECO:0000313" key="10">
    <source>
        <dbReference type="Proteomes" id="UP000190162"/>
    </source>
</evidence>
<protein>
    <submittedName>
        <fullName evidence="9">Peptide/nickel transport system permease protein</fullName>
    </submittedName>
</protein>
<reference evidence="10" key="1">
    <citation type="submission" date="2017-02" db="EMBL/GenBank/DDBJ databases">
        <authorList>
            <person name="Varghese N."/>
            <person name="Submissions S."/>
        </authorList>
    </citation>
    <scope>NUCLEOTIDE SEQUENCE [LARGE SCALE GENOMIC DNA]</scope>
    <source>
        <strain evidence="10">DSM 22720</strain>
    </source>
</reference>
<accession>A0A1T4UXL7</accession>
<dbReference type="Gene3D" id="1.10.3720.10">
    <property type="entry name" value="MetI-like"/>
    <property type="match status" value="1"/>
</dbReference>
<dbReference type="InterPro" id="IPR025966">
    <property type="entry name" value="OppC_N"/>
</dbReference>
<keyword evidence="6 7" id="KW-0472">Membrane</keyword>
<dbReference type="RefSeq" id="WP_078753038.1">
    <property type="nucleotide sequence ID" value="NZ_FUXU01000035.1"/>
</dbReference>
<dbReference type="PROSITE" id="PS50928">
    <property type="entry name" value="ABC_TM1"/>
    <property type="match status" value="1"/>
</dbReference>
<proteinExistence type="inferred from homology"/>
<feature type="transmembrane region" description="Helical" evidence="7">
    <location>
        <begin position="265"/>
        <end position="290"/>
    </location>
</feature>
<evidence type="ECO:0000256" key="1">
    <source>
        <dbReference type="ARBA" id="ARBA00004651"/>
    </source>
</evidence>
<dbReference type="GO" id="GO:0005886">
    <property type="term" value="C:plasma membrane"/>
    <property type="evidence" value="ECO:0007669"/>
    <property type="project" value="UniProtKB-SubCell"/>
</dbReference>
<dbReference type="CDD" id="cd06261">
    <property type="entry name" value="TM_PBP2"/>
    <property type="match status" value="1"/>
</dbReference>
<feature type="transmembrane region" description="Helical" evidence="7">
    <location>
        <begin position="164"/>
        <end position="183"/>
    </location>
</feature>
<keyword evidence="5 7" id="KW-1133">Transmembrane helix</keyword>